<dbReference type="Gene3D" id="3.30.310.50">
    <property type="entry name" value="Alpha-D-phosphohexomutase, C-terminal domain"/>
    <property type="match status" value="1"/>
</dbReference>
<evidence type="ECO:0000256" key="6">
    <source>
        <dbReference type="ARBA" id="ARBA00011956"/>
    </source>
</evidence>
<evidence type="ECO:0000256" key="11">
    <source>
        <dbReference type="ARBA" id="ARBA00023235"/>
    </source>
</evidence>
<feature type="domain" description="Alpha-D-phosphohexomutase alpha/beta/alpha" evidence="14">
    <location>
        <begin position="454"/>
        <end position="587"/>
    </location>
</feature>
<evidence type="ECO:0000259" key="17">
    <source>
        <dbReference type="Pfam" id="PF20511"/>
    </source>
</evidence>
<evidence type="ECO:0000256" key="8">
    <source>
        <dbReference type="ARBA" id="ARBA00022723"/>
    </source>
</evidence>
<comment type="cofactor">
    <cofactor evidence="2">
        <name>Mg(2+)</name>
        <dbReference type="ChEBI" id="CHEBI:18420"/>
    </cofactor>
</comment>
<dbReference type="Proteomes" id="UP000001880">
    <property type="component" value="Chromosome"/>
</dbReference>
<evidence type="ECO:0000256" key="1">
    <source>
        <dbReference type="ARBA" id="ARBA00000757"/>
    </source>
</evidence>
<feature type="region of interest" description="Disordered" evidence="12">
    <location>
        <begin position="367"/>
        <end position="391"/>
    </location>
</feature>
<dbReference type="PROSITE" id="PS00965">
    <property type="entry name" value="PMI_I_1"/>
    <property type="match status" value="1"/>
</dbReference>
<dbReference type="EMBL" id="CP001804">
    <property type="protein sequence ID" value="ACY16735.1"/>
    <property type="molecule type" value="Genomic_DNA"/>
</dbReference>
<dbReference type="SUPFAM" id="SSF51182">
    <property type="entry name" value="RmlC-like cupins"/>
    <property type="match status" value="1"/>
</dbReference>
<dbReference type="RefSeq" id="WP_012829333.1">
    <property type="nucleotide sequence ID" value="NC_013440.1"/>
</dbReference>
<dbReference type="Pfam" id="PF20511">
    <property type="entry name" value="PMI_typeI_cat"/>
    <property type="match status" value="1"/>
</dbReference>
<dbReference type="PANTHER" id="PTHR10309">
    <property type="entry name" value="MANNOSE-6-PHOSPHATE ISOMERASE"/>
    <property type="match status" value="1"/>
</dbReference>
<dbReference type="EC" id="5.3.1.8" evidence="6"/>
<dbReference type="Pfam" id="PF02880">
    <property type="entry name" value="PGM_PMM_III"/>
    <property type="match status" value="1"/>
</dbReference>
<dbReference type="Pfam" id="PF02878">
    <property type="entry name" value="PGM_PMM_I"/>
    <property type="match status" value="1"/>
</dbReference>
<dbReference type="InterPro" id="IPR005846">
    <property type="entry name" value="A-D-PHexomutase_a/b/a-III"/>
</dbReference>
<comment type="similarity">
    <text evidence="4">Belongs to the phosphohexose mutase family.</text>
</comment>
<dbReference type="InterPro" id="IPR036900">
    <property type="entry name" value="A-D-PHexomutase_C_sf"/>
</dbReference>
<evidence type="ECO:0000256" key="7">
    <source>
        <dbReference type="ARBA" id="ARBA00022553"/>
    </source>
</evidence>
<evidence type="ECO:0000313" key="19">
    <source>
        <dbReference type="Proteomes" id="UP000001880"/>
    </source>
</evidence>
<dbReference type="OrthoDB" id="9803322at2"/>
<dbReference type="Gene3D" id="2.60.120.10">
    <property type="entry name" value="Jelly Rolls"/>
    <property type="match status" value="2"/>
</dbReference>
<dbReference type="STRING" id="502025.Hoch_4238"/>
<reference evidence="18 19" key="1">
    <citation type="journal article" date="2010" name="Stand. Genomic Sci.">
        <title>Complete genome sequence of Haliangium ochraceum type strain (SMP-2).</title>
        <authorList>
            <consortium name="US DOE Joint Genome Institute (JGI-PGF)"/>
            <person name="Ivanova N."/>
            <person name="Daum C."/>
            <person name="Lang E."/>
            <person name="Abt B."/>
            <person name="Kopitz M."/>
            <person name="Saunders E."/>
            <person name="Lapidus A."/>
            <person name="Lucas S."/>
            <person name="Glavina Del Rio T."/>
            <person name="Nolan M."/>
            <person name="Tice H."/>
            <person name="Copeland A."/>
            <person name="Cheng J.F."/>
            <person name="Chen F."/>
            <person name="Bruce D."/>
            <person name="Goodwin L."/>
            <person name="Pitluck S."/>
            <person name="Mavromatis K."/>
            <person name="Pati A."/>
            <person name="Mikhailova N."/>
            <person name="Chen A."/>
            <person name="Palaniappan K."/>
            <person name="Land M."/>
            <person name="Hauser L."/>
            <person name="Chang Y.J."/>
            <person name="Jeffries C.D."/>
            <person name="Detter J.C."/>
            <person name="Brettin T."/>
            <person name="Rohde M."/>
            <person name="Goker M."/>
            <person name="Bristow J."/>
            <person name="Markowitz V."/>
            <person name="Eisen J.A."/>
            <person name="Hugenholtz P."/>
            <person name="Kyrpides N.C."/>
            <person name="Klenk H.P."/>
        </authorList>
    </citation>
    <scope>NUCLEOTIDE SEQUENCE [LARGE SCALE GENOMIC DNA]</scope>
    <source>
        <strain evidence="19">DSM 14365 / CIP 107738 / JCM 11303 / AJ 13395 / SMP-2</strain>
    </source>
</reference>
<evidence type="ECO:0000256" key="3">
    <source>
        <dbReference type="ARBA" id="ARBA00001947"/>
    </source>
</evidence>
<keyword evidence="19" id="KW-1185">Reference proteome</keyword>
<evidence type="ECO:0000259" key="16">
    <source>
        <dbReference type="Pfam" id="PF02880"/>
    </source>
</evidence>
<name>D0LL15_HALO1</name>
<dbReference type="Pfam" id="PF00408">
    <property type="entry name" value="PGM_PMM_IV"/>
    <property type="match status" value="1"/>
</dbReference>
<keyword evidence="9" id="KW-0862">Zinc</keyword>
<dbReference type="InterPro" id="IPR046457">
    <property type="entry name" value="PMI_typeI_cat"/>
</dbReference>
<protein>
    <recommendedName>
        <fullName evidence="6">mannose-6-phosphate isomerase</fullName>
        <ecNumber evidence="6">5.3.1.8</ecNumber>
    </recommendedName>
</protein>
<comment type="similarity">
    <text evidence="5">Belongs to the mannose-6-phosphate isomerase type 1 family.</text>
</comment>
<feature type="domain" description="Alpha-D-phosphohexomutase C-terminal" evidence="13">
    <location>
        <begin position="917"/>
        <end position="978"/>
    </location>
</feature>
<dbReference type="InterPro" id="IPR005843">
    <property type="entry name" value="A-D-PHexomutase_C"/>
</dbReference>
<dbReference type="NCBIfam" id="TIGR00218">
    <property type="entry name" value="manA"/>
    <property type="match status" value="1"/>
</dbReference>
<dbReference type="Pfam" id="PF02879">
    <property type="entry name" value="PGM_PMM_II"/>
    <property type="match status" value="1"/>
</dbReference>
<evidence type="ECO:0000256" key="9">
    <source>
        <dbReference type="ARBA" id="ARBA00022833"/>
    </source>
</evidence>
<dbReference type="InterPro" id="IPR005845">
    <property type="entry name" value="A-D-PHexomutase_a/b/a-II"/>
</dbReference>
<evidence type="ECO:0000256" key="10">
    <source>
        <dbReference type="ARBA" id="ARBA00022842"/>
    </source>
</evidence>
<feature type="domain" description="Alpha-D-phosphohexomutase alpha/beta/alpha" evidence="16">
    <location>
        <begin position="737"/>
        <end position="854"/>
    </location>
</feature>
<dbReference type="SUPFAM" id="SSF53738">
    <property type="entry name" value="Phosphoglucomutase, first 3 domains"/>
    <property type="match status" value="3"/>
</dbReference>
<evidence type="ECO:0000313" key="18">
    <source>
        <dbReference type="EMBL" id="ACY16735.1"/>
    </source>
</evidence>
<dbReference type="Gene3D" id="3.40.120.10">
    <property type="entry name" value="Alpha-D-Glucose-1,6-Bisphosphate, subunit A, domain 3"/>
    <property type="match status" value="3"/>
</dbReference>
<keyword evidence="10" id="KW-0460">Magnesium</keyword>
<feature type="domain" description="Phosphomannose isomerase type I catalytic" evidence="17">
    <location>
        <begin position="12"/>
        <end position="157"/>
    </location>
</feature>
<dbReference type="SUPFAM" id="SSF55957">
    <property type="entry name" value="Phosphoglucomutase, C-terminal domain"/>
    <property type="match status" value="1"/>
</dbReference>
<dbReference type="InterPro" id="IPR018050">
    <property type="entry name" value="Pmannose_isomerase-type1_CS"/>
</dbReference>
<gene>
    <name evidence="18" type="ordered locus">Hoch_4238</name>
</gene>
<dbReference type="InterPro" id="IPR014710">
    <property type="entry name" value="RmlC-like_jellyroll"/>
</dbReference>
<dbReference type="eggNOG" id="COG1482">
    <property type="taxonomic scope" value="Bacteria"/>
</dbReference>
<dbReference type="PRINTS" id="PR00714">
    <property type="entry name" value="MAN6PISMRASE"/>
</dbReference>
<dbReference type="Gene3D" id="1.10.441.10">
    <property type="entry name" value="Phosphomannose Isomerase, domain 2"/>
    <property type="match status" value="1"/>
</dbReference>
<dbReference type="InterPro" id="IPR011051">
    <property type="entry name" value="RmlC_Cupin_sf"/>
</dbReference>
<dbReference type="GO" id="GO:0016868">
    <property type="term" value="F:intramolecular phosphotransferase activity"/>
    <property type="evidence" value="ECO:0007669"/>
    <property type="project" value="InterPro"/>
</dbReference>
<feature type="compositionally biased region" description="Acidic residues" evidence="12">
    <location>
        <begin position="367"/>
        <end position="376"/>
    </location>
</feature>
<dbReference type="GO" id="GO:0000287">
    <property type="term" value="F:magnesium ion binding"/>
    <property type="evidence" value="ECO:0007669"/>
    <property type="project" value="InterPro"/>
</dbReference>
<dbReference type="PROSITE" id="PS00710">
    <property type="entry name" value="PGM_PMM"/>
    <property type="match status" value="1"/>
</dbReference>
<evidence type="ECO:0000259" key="13">
    <source>
        <dbReference type="Pfam" id="PF00408"/>
    </source>
</evidence>
<dbReference type="CDD" id="cd07011">
    <property type="entry name" value="cupin_PMI_type_I_N"/>
    <property type="match status" value="1"/>
</dbReference>
<dbReference type="GO" id="GO:0004476">
    <property type="term" value="F:mannose-6-phosphate isomerase activity"/>
    <property type="evidence" value="ECO:0007669"/>
    <property type="project" value="UniProtKB-EC"/>
</dbReference>
<dbReference type="InterPro" id="IPR005844">
    <property type="entry name" value="A-D-PHexomutase_a/b/a-I"/>
</dbReference>
<proteinExistence type="inferred from homology"/>
<dbReference type="GO" id="GO:0008270">
    <property type="term" value="F:zinc ion binding"/>
    <property type="evidence" value="ECO:0007669"/>
    <property type="project" value="InterPro"/>
</dbReference>
<dbReference type="InterPro" id="IPR016066">
    <property type="entry name" value="A-D-PHexomutase_CS"/>
</dbReference>
<evidence type="ECO:0000259" key="14">
    <source>
        <dbReference type="Pfam" id="PF02878"/>
    </source>
</evidence>
<evidence type="ECO:0000256" key="4">
    <source>
        <dbReference type="ARBA" id="ARBA00010231"/>
    </source>
</evidence>
<dbReference type="GO" id="GO:0009298">
    <property type="term" value="P:GDP-mannose biosynthetic process"/>
    <property type="evidence" value="ECO:0007669"/>
    <property type="project" value="InterPro"/>
</dbReference>
<dbReference type="InterPro" id="IPR016055">
    <property type="entry name" value="A-D-PHexomutase_a/b/a-I/II/III"/>
</dbReference>
<organism evidence="18 19">
    <name type="scientific">Haliangium ochraceum (strain DSM 14365 / JCM 11303 / SMP-2)</name>
    <dbReference type="NCBI Taxonomy" id="502025"/>
    <lineage>
        <taxon>Bacteria</taxon>
        <taxon>Pseudomonadati</taxon>
        <taxon>Myxococcota</taxon>
        <taxon>Polyangia</taxon>
        <taxon>Haliangiales</taxon>
        <taxon>Kofleriaceae</taxon>
        <taxon>Haliangium</taxon>
    </lineage>
</organism>
<dbReference type="HOGENOM" id="CLU_246265_0_0_7"/>
<dbReference type="GO" id="GO:0005975">
    <property type="term" value="P:carbohydrate metabolic process"/>
    <property type="evidence" value="ECO:0007669"/>
    <property type="project" value="InterPro"/>
</dbReference>
<evidence type="ECO:0000259" key="15">
    <source>
        <dbReference type="Pfam" id="PF02879"/>
    </source>
</evidence>
<dbReference type="PANTHER" id="PTHR10309:SF0">
    <property type="entry name" value="MANNOSE-6-PHOSPHATE ISOMERASE"/>
    <property type="match status" value="1"/>
</dbReference>
<keyword evidence="8" id="KW-0479">Metal-binding</keyword>
<keyword evidence="11 18" id="KW-0413">Isomerase</keyword>
<evidence type="ECO:0000256" key="12">
    <source>
        <dbReference type="SAM" id="MobiDB-lite"/>
    </source>
</evidence>
<evidence type="ECO:0000256" key="2">
    <source>
        <dbReference type="ARBA" id="ARBA00001946"/>
    </source>
</evidence>
<dbReference type="KEGG" id="hoh:Hoch_4238"/>
<feature type="domain" description="Alpha-D-phosphohexomutase alpha/beta/alpha" evidence="15">
    <location>
        <begin position="627"/>
        <end position="724"/>
    </location>
</feature>
<dbReference type="GO" id="GO:0005829">
    <property type="term" value="C:cytosol"/>
    <property type="evidence" value="ECO:0007669"/>
    <property type="project" value="TreeGrafter"/>
</dbReference>
<keyword evidence="7" id="KW-0597">Phosphoprotein</keyword>
<sequence>MTSSTVPHAPVRLAPSTQSYAWGDPTFLPELLGMPVTGAPCAEAWFGAHPHAPATAHHDDAAHPLDHWLAARAEGVYGAAVGARFDGLPYLLKLLAAAKPLSIQVHPNPAQALAGFHREERAGIARTAPERCYRDANHKPELLVALTGFDALCGFRPPSEIAAALASLPELRALLPAYEPGPAGLRALLEAYFALPERRLRPALSAVIERLDEENLRAPFAPHEAAFWALRAHRALSPQGPPDRGLLFVFLLALVRLEPGQGMFLPAGVPHAYLAGAGLELMASSDNVLRAGLTAKHVDAAELMRVVRFDAGPPPVLEAVFDEAGREGVYSVPAAEFELRRLRFDAGTSLSRVASGPETLLALPDADADADADADTEPAPHADPGAEPGAELHVRFEGPRGPEVIALRRGQACLVPDGTRYTVDSSAAATLFRARVPGGLPVPAFRGREPIPLAFGTSGLRGLVEDISDLEAYVNTRGFLDYMVEIGDAVPGTPVALAGDLRPSTHSPERSILRAVAQAVRDSGMQPRYLGRIPTPALTYYGMRQGWPSIMVTGSHIPFDRNGIKFNSSRGEVLKSDEALILAAVERARLVEYARAARSSRFGDDGFFRPGRAAPLPAAEDGARRLYLRRYLDAFPEGALRGLRVVVYEHAAVGRELIADILRGLGAEVLPAGRAEHFVAIDTEALGPAQHATIQELVDQVRAQFGQVDALVSTDGDSDRPLVLAVREDGRARFIGGDVLGALVADYLAADAIAVPVSANDLIDAHFAPRDIEVVRTRIGSPWVIAAMSALGGQRRVGWEANGGFLTGSDIALERGSLAPLPTRDAALPIVAVLHAARAAEGGLIGLVDALPPRFAASGLLDGVAAETSRALLAHFGPADPEVRAVRFRPGGVFWVDTDGHERRAEGEDSARLRGLHARLSKHFGQSSGFQELREIDALDGLRLRFENGDVAHVRPSGNAPQLRVYAQADSEARAAELLGLALSEPGGILRALAADADDARFVAAIRRNIAATDALFAQGAPAGVIGTVAGTRAARVFWQRQLDIARPSFRARLALSLHEDLPVNQAFGLLLMWQRLRPHLQPGEGALLAFVFGEGTRAAPLTEAECGQKPAIRSFAASGVSGTSSRRYLSTVELALRYFAPVESYLRRSGFDGVVVKWGDEVQIPTLDLGGSDPRFANADVVRFVSVRAIDEDDARNKDWVGVDERGRVTAFIPRRPLAAMHELADRGLLRRRGNTLYGGINLGSIAVSRALLDALLADFEREVNDPAAKRAERPDLDPQMFTALTIAAMDDEGERARAWQQALSESAAMRQLDAQQPGILARLRGILERFAAEHGRPVRLMAMDMGDQYWGDIGQHRQMFDMFAALRDDGPSGAIARALADLHGAPDDDGNILAGNSVLGAGVRVRNSVLIDVHIDAGDIADSVLIGTRCGSLHAEGAFDILSTARSMQLAPRAGAYRVLADEPVSAGPGERITTVLGSAGEQLVRVHEDTDLRDRAAHYDQPIRGNAQSFRALHAEVTAADPSALEERRALRREAIAERLSRERSEKHSL</sequence>
<comment type="catalytic activity">
    <reaction evidence="1">
        <text>D-mannose 6-phosphate = D-fructose 6-phosphate</text>
        <dbReference type="Rhea" id="RHEA:12356"/>
        <dbReference type="ChEBI" id="CHEBI:58735"/>
        <dbReference type="ChEBI" id="CHEBI:61527"/>
        <dbReference type="EC" id="5.3.1.8"/>
    </reaction>
</comment>
<dbReference type="InterPro" id="IPR001250">
    <property type="entry name" value="Man6P_Isoase-1"/>
</dbReference>
<evidence type="ECO:0000256" key="5">
    <source>
        <dbReference type="ARBA" id="ARBA00010772"/>
    </source>
</evidence>
<comment type="cofactor">
    <cofactor evidence="3">
        <name>Zn(2+)</name>
        <dbReference type="ChEBI" id="CHEBI:29105"/>
    </cofactor>
</comment>
<dbReference type="InterPro" id="IPR016305">
    <property type="entry name" value="Mannose-6-P_Isomerase"/>
</dbReference>
<accession>D0LL15</accession>
<dbReference type="eggNOG" id="COG1109">
    <property type="taxonomic scope" value="Bacteria"/>
</dbReference>